<evidence type="ECO:0000259" key="1">
    <source>
        <dbReference type="Pfam" id="PF13744"/>
    </source>
</evidence>
<dbReference type="AlphaFoldDB" id="A0A7Y0XC56"/>
<dbReference type="Proteomes" id="UP000518904">
    <property type="component" value="Unassembled WGS sequence"/>
</dbReference>
<dbReference type="SUPFAM" id="SSF47413">
    <property type="entry name" value="lambda repressor-like DNA-binding domains"/>
    <property type="match status" value="1"/>
</dbReference>
<organism evidence="2 3">
    <name type="scientific">Vibrio parahaemolyticus</name>
    <dbReference type="NCBI Taxonomy" id="670"/>
    <lineage>
        <taxon>Bacteria</taxon>
        <taxon>Pseudomonadati</taxon>
        <taxon>Pseudomonadota</taxon>
        <taxon>Gammaproteobacteria</taxon>
        <taxon>Vibrionales</taxon>
        <taxon>Vibrionaceae</taxon>
        <taxon>Vibrio</taxon>
    </lineage>
</organism>
<feature type="domain" description="HigA2-like helix-turn-helix" evidence="1">
    <location>
        <begin position="19"/>
        <end position="78"/>
    </location>
</feature>
<dbReference type="InterPro" id="IPR039554">
    <property type="entry name" value="HigA2-like_HTH"/>
</dbReference>
<comment type="caution">
    <text evidence="2">The sequence shown here is derived from an EMBL/GenBank/DDBJ whole genome shotgun (WGS) entry which is preliminary data.</text>
</comment>
<dbReference type="InterPro" id="IPR010982">
    <property type="entry name" value="Lambda_DNA-bd_dom_sf"/>
</dbReference>
<name>A0A7Y0XC56_VIBPH</name>
<accession>A0A7Y0XC56</accession>
<dbReference type="GO" id="GO:0003677">
    <property type="term" value="F:DNA binding"/>
    <property type="evidence" value="ECO:0007669"/>
    <property type="project" value="InterPro"/>
</dbReference>
<protein>
    <submittedName>
        <fullName evidence="2">XRE family transcriptional regulator</fullName>
    </submittedName>
</protein>
<gene>
    <name evidence="2" type="ORF">HKB16_08465</name>
</gene>
<dbReference type="Gene3D" id="1.10.260.40">
    <property type="entry name" value="lambda repressor-like DNA-binding domains"/>
    <property type="match status" value="1"/>
</dbReference>
<sequence length="103" mass="11605">MSKNPLELLTTDPLELSMLTTKAKLMIIATEIIREKGWNQTEASTHLGISQPRVSNLMKSQVHKFSIDGLLEILGKLGYLPDMTFEPDNKLRPIKMELKKAAL</sequence>
<evidence type="ECO:0000313" key="3">
    <source>
        <dbReference type="Proteomes" id="UP000518904"/>
    </source>
</evidence>
<dbReference type="Pfam" id="PF13744">
    <property type="entry name" value="HTH_37"/>
    <property type="match status" value="1"/>
</dbReference>
<evidence type="ECO:0000313" key="2">
    <source>
        <dbReference type="EMBL" id="NMU82914.1"/>
    </source>
</evidence>
<proteinExistence type="predicted"/>
<reference evidence="2 3" key="1">
    <citation type="submission" date="2020-04" db="EMBL/GenBank/DDBJ databases">
        <title>Whole-genome sequencing of Vibrio spp. from China reveals different genetic environments of blaCTX-M-14 among diverse lineages.</title>
        <authorList>
            <person name="Zheng Z."/>
            <person name="Ye L."/>
            <person name="Chen S."/>
        </authorList>
    </citation>
    <scope>NUCLEOTIDE SEQUENCE [LARGE SCALE GENOMIC DNA]</scope>
    <source>
        <strain evidence="2 3">Vb0551</strain>
    </source>
</reference>
<dbReference type="EMBL" id="JABCLB010001105">
    <property type="protein sequence ID" value="NMU82914.1"/>
    <property type="molecule type" value="Genomic_DNA"/>
</dbReference>